<dbReference type="InterPro" id="IPR046796">
    <property type="entry name" value="Transposase_32_dom"/>
</dbReference>
<protein>
    <recommendedName>
        <fullName evidence="1">Putative plant transposon protein domain-containing protein</fullName>
    </recommendedName>
</protein>
<name>A0ABR2FDC1_9ROSI</name>
<dbReference type="Proteomes" id="UP001472677">
    <property type="component" value="Unassembled WGS sequence"/>
</dbReference>
<evidence type="ECO:0000313" key="3">
    <source>
        <dbReference type="Proteomes" id="UP001472677"/>
    </source>
</evidence>
<feature type="domain" description="Putative plant transposon protein" evidence="1">
    <location>
        <begin position="59"/>
        <end position="231"/>
    </location>
</feature>
<dbReference type="Pfam" id="PF20167">
    <property type="entry name" value="Transposase_32"/>
    <property type="match status" value="1"/>
</dbReference>
<gene>
    <name evidence="2" type="ORF">V6N12_069243</name>
</gene>
<keyword evidence="3" id="KW-1185">Reference proteome</keyword>
<sequence length="231" mass="26072">MANTTSSSSAEGMPNHSAEFRARYKMIEAKNRWEEQGFYLDDSLENYSLEPMIYSRLHELSWFRLARPPARANLNWVLKFYTNNAAGEDNISVRGRRVAANAATINKILGLPNTDPSIYTLLSGLEDIDYDTIRDYLCTEGTAWNTTGRNPHSVSRPNIQPEAKLWNTFVKRTLMPTSHNQTVDRTRLVLIHAIITGYRFNVGEVIANELAAACRNDKGILAFPCLITALC</sequence>
<reference evidence="2 3" key="1">
    <citation type="journal article" date="2024" name="G3 (Bethesda)">
        <title>Genome assembly of Hibiscus sabdariffa L. provides insights into metabolisms of medicinal natural products.</title>
        <authorList>
            <person name="Kim T."/>
        </authorList>
    </citation>
    <scope>NUCLEOTIDE SEQUENCE [LARGE SCALE GENOMIC DNA]</scope>
    <source>
        <strain evidence="2">TK-2024</strain>
        <tissue evidence="2">Old leaves</tissue>
    </source>
</reference>
<evidence type="ECO:0000259" key="1">
    <source>
        <dbReference type="Pfam" id="PF20167"/>
    </source>
</evidence>
<dbReference type="EMBL" id="JBBPBM010000006">
    <property type="protein sequence ID" value="KAK8578899.1"/>
    <property type="molecule type" value="Genomic_DNA"/>
</dbReference>
<accession>A0ABR2FDC1</accession>
<evidence type="ECO:0000313" key="2">
    <source>
        <dbReference type="EMBL" id="KAK8578899.1"/>
    </source>
</evidence>
<organism evidence="2 3">
    <name type="scientific">Hibiscus sabdariffa</name>
    <name type="common">roselle</name>
    <dbReference type="NCBI Taxonomy" id="183260"/>
    <lineage>
        <taxon>Eukaryota</taxon>
        <taxon>Viridiplantae</taxon>
        <taxon>Streptophyta</taxon>
        <taxon>Embryophyta</taxon>
        <taxon>Tracheophyta</taxon>
        <taxon>Spermatophyta</taxon>
        <taxon>Magnoliopsida</taxon>
        <taxon>eudicotyledons</taxon>
        <taxon>Gunneridae</taxon>
        <taxon>Pentapetalae</taxon>
        <taxon>rosids</taxon>
        <taxon>malvids</taxon>
        <taxon>Malvales</taxon>
        <taxon>Malvaceae</taxon>
        <taxon>Malvoideae</taxon>
        <taxon>Hibiscus</taxon>
    </lineage>
</organism>
<comment type="caution">
    <text evidence="2">The sequence shown here is derived from an EMBL/GenBank/DDBJ whole genome shotgun (WGS) entry which is preliminary data.</text>
</comment>
<proteinExistence type="predicted"/>